<keyword evidence="1" id="KW-1133">Transmembrane helix</keyword>
<name>A0A8H7DF83_9AGAR</name>
<keyword evidence="1" id="KW-0472">Membrane</keyword>
<reference evidence="2" key="1">
    <citation type="submission" date="2020-05" db="EMBL/GenBank/DDBJ databases">
        <title>Mycena genomes resolve the evolution of fungal bioluminescence.</title>
        <authorList>
            <person name="Tsai I.J."/>
        </authorList>
    </citation>
    <scope>NUCLEOTIDE SEQUENCE</scope>
    <source>
        <strain evidence="2">CCC161011</strain>
    </source>
</reference>
<feature type="transmembrane region" description="Helical" evidence="1">
    <location>
        <begin position="110"/>
        <end position="130"/>
    </location>
</feature>
<accession>A0A8H7DF83</accession>
<gene>
    <name evidence="2" type="ORF">MVEN_00076600</name>
</gene>
<evidence type="ECO:0000313" key="3">
    <source>
        <dbReference type="Proteomes" id="UP000620124"/>
    </source>
</evidence>
<organism evidence="2 3">
    <name type="scientific">Mycena venus</name>
    <dbReference type="NCBI Taxonomy" id="2733690"/>
    <lineage>
        <taxon>Eukaryota</taxon>
        <taxon>Fungi</taxon>
        <taxon>Dikarya</taxon>
        <taxon>Basidiomycota</taxon>
        <taxon>Agaricomycotina</taxon>
        <taxon>Agaricomycetes</taxon>
        <taxon>Agaricomycetidae</taxon>
        <taxon>Agaricales</taxon>
        <taxon>Marasmiineae</taxon>
        <taxon>Mycenaceae</taxon>
        <taxon>Mycena</taxon>
    </lineage>
</organism>
<keyword evidence="1" id="KW-0812">Transmembrane</keyword>
<evidence type="ECO:0000313" key="2">
    <source>
        <dbReference type="EMBL" id="KAF7372175.1"/>
    </source>
</evidence>
<dbReference type="OrthoDB" id="10522465at2759"/>
<protein>
    <submittedName>
        <fullName evidence="2">Uncharacterized protein</fullName>
    </submittedName>
</protein>
<dbReference type="EMBL" id="JACAZI010000001">
    <property type="protein sequence ID" value="KAF7372175.1"/>
    <property type="molecule type" value="Genomic_DNA"/>
</dbReference>
<dbReference type="Proteomes" id="UP000620124">
    <property type="component" value="Unassembled WGS sequence"/>
</dbReference>
<proteinExistence type="predicted"/>
<evidence type="ECO:0000256" key="1">
    <source>
        <dbReference type="SAM" id="Phobius"/>
    </source>
</evidence>
<sequence length="207" mass="22857">MDFKVPTLENRLTSLNLCAKLKFGDIFKSCEAIRCFQTSQQNCPARTRTFTRPVGISLFIHLTSKLLIFLAHQGLGRIISCICPFCQLAFDSLTALAPKTQSALGLAYFYLFDLFVLIHCALVLILILFVQLKPLETPFQVELLVAPDISSPTNDVATVRTVSGGTAIMVCILVQEAGHFVHVERPTGARGEGWVALDRKQAVLFTI</sequence>
<comment type="caution">
    <text evidence="2">The sequence shown here is derived from an EMBL/GenBank/DDBJ whole genome shotgun (WGS) entry which is preliminary data.</text>
</comment>
<dbReference type="AlphaFoldDB" id="A0A8H7DF83"/>
<keyword evidence="3" id="KW-1185">Reference proteome</keyword>